<comment type="subunit">
    <text evidence="3">Heterooctamer of two A chains, two B chains, two C chains and two D chains.</text>
</comment>
<dbReference type="Pfam" id="PF00116">
    <property type="entry name" value="COX2"/>
    <property type="match status" value="1"/>
</dbReference>
<evidence type="ECO:0000256" key="13">
    <source>
        <dbReference type="ARBA" id="ARBA00023139"/>
    </source>
</evidence>
<dbReference type="PROSITE" id="PS50857">
    <property type="entry name" value="COX2_CUA"/>
    <property type="match status" value="1"/>
</dbReference>
<feature type="transmembrane region" description="Helical" evidence="17">
    <location>
        <begin position="95"/>
        <end position="113"/>
    </location>
</feature>
<evidence type="ECO:0000256" key="3">
    <source>
        <dbReference type="ARBA" id="ARBA00011700"/>
    </source>
</evidence>
<name>A0A4D6YDX0_9GAMM</name>
<evidence type="ECO:0000256" key="17">
    <source>
        <dbReference type="SAM" id="Phobius"/>
    </source>
</evidence>
<dbReference type="InterPro" id="IPR045187">
    <property type="entry name" value="CcO_II"/>
</dbReference>
<dbReference type="AlphaFoldDB" id="A0A4D6YDX0"/>
<evidence type="ECO:0000256" key="10">
    <source>
        <dbReference type="ARBA" id="ARBA00022989"/>
    </source>
</evidence>
<sequence>MFFLRLNNYMNKKNIFEKIILFCGIFLLFGFRNSIFHPTGEIAIKQYRLIFMSFIAMLTLVIPVILMTLFFVYKYRDFKMSTYKPNWSHSRKVELMIWFFPVMIVCFLGTLAWTSSHELDPRKKIISINKPIIINVVALDWNWLFIYPLQHIATLNEIFIPNNTPIIFNITSNSVMSAFFIPKLGSQIYAMNKMKSVLNLIAKFPGQYKGISSNYNGSEFSNMKFNVIVVPNQKIFYKWVKRVQHVPYKLDTLYKFNLISKPNSLHPIRYFSSVCPDLFNKILYYSSR</sequence>
<feature type="transmembrane region" description="Helical" evidence="17">
    <location>
        <begin position="15"/>
        <end position="35"/>
    </location>
</feature>
<dbReference type="Gene3D" id="2.60.40.420">
    <property type="entry name" value="Cupredoxins - blue copper proteins"/>
    <property type="match status" value="1"/>
</dbReference>
<dbReference type="GO" id="GO:0004129">
    <property type="term" value="F:cytochrome-c oxidase activity"/>
    <property type="evidence" value="ECO:0007669"/>
    <property type="project" value="UniProtKB-UniRule"/>
</dbReference>
<protein>
    <recommendedName>
        <fullName evidence="16">Ubiquinol oxidase subunit 2</fullName>
    </recommendedName>
</protein>
<dbReference type="InterPro" id="IPR011759">
    <property type="entry name" value="Cyt_c_oxidase_su2_TM_dom"/>
</dbReference>
<dbReference type="GO" id="GO:0005886">
    <property type="term" value="C:plasma membrane"/>
    <property type="evidence" value="ECO:0007669"/>
    <property type="project" value="UniProtKB-SubCell"/>
</dbReference>
<evidence type="ECO:0000259" key="19">
    <source>
        <dbReference type="PROSITE" id="PS50999"/>
    </source>
</evidence>
<dbReference type="InterPro" id="IPR034227">
    <property type="entry name" value="CuRO_UO_II"/>
</dbReference>
<evidence type="ECO:0000256" key="5">
    <source>
        <dbReference type="ARBA" id="ARBA00022475"/>
    </source>
</evidence>
<dbReference type="InterPro" id="IPR006333">
    <property type="entry name" value="Cyt_o_ubiquinol_oxidase_su2"/>
</dbReference>
<keyword evidence="9 16" id="KW-0249">Electron transport</keyword>
<dbReference type="OrthoDB" id="9783445at2"/>
<keyword evidence="6 16" id="KW-0679">Respiratory chain</keyword>
<feature type="domain" description="Cytochrome oxidase subunit II transmembrane region profile" evidence="19">
    <location>
        <begin position="27"/>
        <end position="123"/>
    </location>
</feature>
<dbReference type="GO" id="GO:0005507">
    <property type="term" value="F:copper ion binding"/>
    <property type="evidence" value="ECO:0007669"/>
    <property type="project" value="InterPro"/>
</dbReference>
<feature type="transmembrane region" description="Helical" evidence="17">
    <location>
        <begin position="47"/>
        <end position="75"/>
    </location>
</feature>
<comment type="function">
    <text evidence="15">Cytochrome bo(3) ubiquinol terminal oxidase is the component of the aerobic respiratory chain of E.coli that predominates when cells are grown at high aeration. Has proton pump activity across the membrane in addition to electron transfer, pumping 2 protons/electron.</text>
</comment>
<keyword evidence="11 16" id="KW-0560">Oxidoreductase</keyword>
<dbReference type="GO" id="GO:0042773">
    <property type="term" value="P:ATP synthesis coupled electron transport"/>
    <property type="evidence" value="ECO:0007669"/>
    <property type="project" value="TreeGrafter"/>
</dbReference>
<evidence type="ECO:0000313" key="20">
    <source>
        <dbReference type="EMBL" id="QCI27292.1"/>
    </source>
</evidence>
<dbReference type="InterPro" id="IPR008972">
    <property type="entry name" value="Cupredoxin"/>
</dbReference>
<dbReference type="InterPro" id="IPR036257">
    <property type="entry name" value="Cyt_c_oxidase_su2_TM_sf"/>
</dbReference>
<evidence type="ECO:0000256" key="4">
    <source>
        <dbReference type="ARBA" id="ARBA00022448"/>
    </source>
</evidence>
<keyword evidence="5 16" id="KW-1003">Cell membrane</keyword>
<keyword evidence="4 16" id="KW-0813">Transport</keyword>
<dbReference type="CDD" id="cd04212">
    <property type="entry name" value="CuRO_UO_II"/>
    <property type="match status" value="1"/>
</dbReference>
<dbReference type="PANTHER" id="PTHR22888">
    <property type="entry name" value="CYTOCHROME C OXIDASE, SUBUNIT II"/>
    <property type="match status" value="1"/>
</dbReference>
<evidence type="ECO:0000256" key="7">
    <source>
        <dbReference type="ARBA" id="ARBA00022692"/>
    </source>
</evidence>
<dbReference type="SUPFAM" id="SSF81464">
    <property type="entry name" value="Cytochrome c oxidase subunit II-like, transmembrane region"/>
    <property type="match status" value="1"/>
</dbReference>
<evidence type="ECO:0000256" key="8">
    <source>
        <dbReference type="ARBA" id="ARBA00022729"/>
    </source>
</evidence>
<keyword evidence="10 17" id="KW-1133">Transmembrane helix</keyword>
<dbReference type="GO" id="GO:0009486">
    <property type="term" value="F:cytochrome bo3 ubiquinol oxidase activity"/>
    <property type="evidence" value="ECO:0007669"/>
    <property type="project" value="InterPro"/>
</dbReference>
<reference evidence="20 21" key="1">
    <citation type="submission" date="2018-10" db="EMBL/GenBank/DDBJ databases">
        <title>Comparative functional genomics of the obligate endosymbiont Buchnera aphidicola.</title>
        <authorList>
            <person name="Chong R.A."/>
        </authorList>
    </citation>
    <scope>NUCLEOTIDE SEQUENCE [LARGE SCALE GENOMIC DNA]</scope>
    <source>
        <strain evidence="20 21">Tma</strain>
    </source>
</reference>
<keyword evidence="12 16" id="KW-0472">Membrane</keyword>
<dbReference type="PANTHER" id="PTHR22888:SF18">
    <property type="entry name" value="CYTOCHROME BO(3) UBIQUINOL OXIDASE SUBUNIT 2"/>
    <property type="match status" value="1"/>
</dbReference>
<comment type="subcellular location">
    <subcellularLocation>
        <location evidence="1">Cell membrane</location>
        <topology evidence="1">Multi-pass membrane protein</topology>
    </subcellularLocation>
</comment>
<evidence type="ECO:0000256" key="16">
    <source>
        <dbReference type="PIRNR" id="PIRNR000292"/>
    </source>
</evidence>
<evidence type="ECO:0000256" key="11">
    <source>
        <dbReference type="ARBA" id="ARBA00023002"/>
    </source>
</evidence>
<evidence type="ECO:0000256" key="2">
    <source>
        <dbReference type="ARBA" id="ARBA00007866"/>
    </source>
</evidence>
<evidence type="ECO:0000256" key="15">
    <source>
        <dbReference type="ARBA" id="ARBA00025694"/>
    </source>
</evidence>
<dbReference type="Gene3D" id="1.10.287.90">
    <property type="match status" value="1"/>
</dbReference>
<dbReference type="InterPro" id="IPR010514">
    <property type="entry name" value="COX_ARM"/>
</dbReference>
<evidence type="ECO:0000256" key="14">
    <source>
        <dbReference type="ARBA" id="ARBA00023288"/>
    </source>
</evidence>
<dbReference type="EMBL" id="CP032996">
    <property type="protein sequence ID" value="QCI27292.1"/>
    <property type="molecule type" value="Genomic_DNA"/>
</dbReference>
<evidence type="ECO:0000256" key="9">
    <source>
        <dbReference type="ARBA" id="ARBA00022982"/>
    </source>
</evidence>
<dbReference type="SUPFAM" id="SSF49503">
    <property type="entry name" value="Cupredoxins"/>
    <property type="match status" value="1"/>
</dbReference>
<keyword evidence="13" id="KW-0564">Palmitate</keyword>
<evidence type="ECO:0000256" key="12">
    <source>
        <dbReference type="ARBA" id="ARBA00023136"/>
    </source>
</evidence>
<organism evidence="20 21">
    <name type="scientific">Buchnera aphidicola</name>
    <name type="common">Therioaphis trifolii</name>
    <dbReference type="NCBI Taxonomy" id="1241884"/>
    <lineage>
        <taxon>Bacteria</taxon>
        <taxon>Pseudomonadati</taxon>
        <taxon>Pseudomonadota</taxon>
        <taxon>Gammaproteobacteria</taxon>
        <taxon>Enterobacterales</taxon>
        <taxon>Erwiniaceae</taxon>
        <taxon>Buchnera</taxon>
    </lineage>
</organism>
<dbReference type="GO" id="GO:0016682">
    <property type="term" value="F:oxidoreductase activity, acting on diphenols and related substances as donors, oxygen as acceptor"/>
    <property type="evidence" value="ECO:0007669"/>
    <property type="project" value="InterPro"/>
</dbReference>
<keyword evidence="21" id="KW-1185">Reference proteome</keyword>
<evidence type="ECO:0000313" key="21">
    <source>
        <dbReference type="Proteomes" id="UP000298603"/>
    </source>
</evidence>
<comment type="similarity">
    <text evidence="2 16">Belongs to the cytochrome c oxidase subunit 2 family.</text>
</comment>
<dbReference type="NCBIfam" id="TIGR01433">
    <property type="entry name" value="CyoA"/>
    <property type="match status" value="1"/>
</dbReference>
<feature type="transmembrane region" description="Helical" evidence="17">
    <location>
        <begin position="166"/>
        <end position="185"/>
    </location>
</feature>
<gene>
    <name evidence="20" type="primary">cyoA</name>
    <name evidence="20" type="ORF">D9V81_01570</name>
</gene>
<dbReference type="InterPro" id="IPR002429">
    <property type="entry name" value="CcO_II-like_C"/>
</dbReference>
<dbReference type="PIRSF" id="PIRSF000292">
    <property type="entry name" value="Ubi_od_II"/>
    <property type="match status" value="1"/>
</dbReference>
<evidence type="ECO:0000256" key="6">
    <source>
        <dbReference type="ARBA" id="ARBA00022660"/>
    </source>
</evidence>
<evidence type="ECO:0000259" key="18">
    <source>
        <dbReference type="PROSITE" id="PS50857"/>
    </source>
</evidence>
<dbReference type="PROSITE" id="PS50999">
    <property type="entry name" value="COX2_TM"/>
    <property type="match status" value="1"/>
</dbReference>
<evidence type="ECO:0000256" key="1">
    <source>
        <dbReference type="ARBA" id="ARBA00004651"/>
    </source>
</evidence>
<keyword evidence="14" id="KW-0449">Lipoprotein</keyword>
<accession>A0A4D6YDX0</accession>
<keyword evidence="8" id="KW-0732">Signal</keyword>
<keyword evidence="7 17" id="KW-0812">Transmembrane</keyword>
<feature type="transmembrane region" description="Helical" evidence="17">
    <location>
        <begin position="125"/>
        <end position="146"/>
    </location>
</feature>
<feature type="domain" description="Cytochrome oxidase subunit II copper A binding" evidence="18">
    <location>
        <begin position="129"/>
        <end position="242"/>
    </location>
</feature>
<dbReference type="Proteomes" id="UP000298603">
    <property type="component" value="Chromosome"/>
</dbReference>
<proteinExistence type="inferred from homology"/>
<dbReference type="Pfam" id="PF06481">
    <property type="entry name" value="COX_ARM"/>
    <property type="match status" value="1"/>
</dbReference>